<gene>
    <name evidence="2" type="ORF">OXX778_LOCUS18841</name>
</gene>
<name>A0A814KDY2_9BILA</name>
<reference evidence="2" key="1">
    <citation type="submission" date="2021-02" db="EMBL/GenBank/DDBJ databases">
        <authorList>
            <person name="Nowell W R."/>
        </authorList>
    </citation>
    <scope>NUCLEOTIDE SEQUENCE</scope>
    <source>
        <strain evidence="2">Ploen Becks lab</strain>
    </source>
</reference>
<dbReference type="InterPro" id="IPR019427">
    <property type="entry name" value="7TM_GPCR_serpentine_rcpt_Srw"/>
</dbReference>
<feature type="transmembrane region" description="Helical" evidence="1">
    <location>
        <begin position="93"/>
        <end position="115"/>
    </location>
</feature>
<dbReference type="Gene3D" id="1.20.1070.10">
    <property type="entry name" value="Rhodopsin 7-helix transmembrane proteins"/>
    <property type="match status" value="1"/>
</dbReference>
<keyword evidence="1" id="KW-0812">Transmembrane</keyword>
<evidence type="ECO:0000313" key="2">
    <source>
        <dbReference type="EMBL" id="CAF1051332.1"/>
    </source>
</evidence>
<keyword evidence="1" id="KW-0472">Membrane</keyword>
<evidence type="ECO:0000256" key="1">
    <source>
        <dbReference type="SAM" id="Phobius"/>
    </source>
</evidence>
<comment type="caution">
    <text evidence="2">The sequence shown here is derived from an EMBL/GenBank/DDBJ whole genome shotgun (WGS) entry which is preliminary data.</text>
</comment>
<dbReference type="EMBL" id="CAJNOC010005400">
    <property type="protein sequence ID" value="CAF1051332.1"/>
    <property type="molecule type" value="Genomic_DNA"/>
</dbReference>
<sequence>MWMIDFGPIYLIFYSYAPSASLGLAKMLITHLYTTRKPNCGQSGQNDKKKNKQDQMTKTIIYMTVTFILITLSNVTASFYFNTLIITDYGSALLRLTDMLSYAYHGLNFIVFYISNNRFRSEFKKVFGINKH</sequence>
<feature type="transmembrane region" description="Helical" evidence="1">
    <location>
        <begin position="6"/>
        <end position="29"/>
    </location>
</feature>
<dbReference type="Proteomes" id="UP000663879">
    <property type="component" value="Unassembled WGS sequence"/>
</dbReference>
<dbReference type="SUPFAM" id="SSF81321">
    <property type="entry name" value="Family A G protein-coupled receptor-like"/>
    <property type="match status" value="1"/>
</dbReference>
<dbReference type="GO" id="GO:0008528">
    <property type="term" value="F:G protein-coupled peptide receptor activity"/>
    <property type="evidence" value="ECO:0007669"/>
    <property type="project" value="InterPro"/>
</dbReference>
<proteinExistence type="predicted"/>
<evidence type="ECO:0000313" key="3">
    <source>
        <dbReference type="Proteomes" id="UP000663879"/>
    </source>
</evidence>
<dbReference type="OrthoDB" id="9983318at2759"/>
<accession>A0A814KDY2</accession>
<keyword evidence="1" id="KW-1133">Transmembrane helix</keyword>
<feature type="transmembrane region" description="Helical" evidence="1">
    <location>
        <begin position="59"/>
        <end position="81"/>
    </location>
</feature>
<evidence type="ECO:0008006" key="4">
    <source>
        <dbReference type="Google" id="ProtNLM"/>
    </source>
</evidence>
<organism evidence="2 3">
    <name type="scientific">Brachionus calyciflorus</name>
    <dbReference type="NCBI Taxonomy" id="104777"/>
    <lineage>
        <taxon>Eukaryota</taxon>
        <taxon>Metazoa</taxon>
        <taxon>Spiralia</taxon>
        <taxon>Gnathifera</taxon>
        <taxon>Rotifera</taxon>
        <taxon>Eurotatoria</taxon>
        <taxon>Monogononta</taxon>
        <taxon>Pseudotrocha</taxon>
        <taxon>Ploima</taxon>
        <taxon>Brachionidae</taxon>
        <taxon>Brachionus</taxon>
    </lineage>
</organism>
<keyword evidence="3" id="KW-1185">Reference proteome</keyword>
<dbReference type="AlphaFoldDB" id="A0A814KDY2"/>
<protein>
    <recommendedName>
        <fullName evidence="4">G-protein coupled receptors family 1 profile domain-containing protein</fullName>
    </recommendedName>
</protein>
<dbReference type="Pfam" id="PF10324">
    <property type="entry name" value="7TM_GPCR_Srw"/>
    <property type="match status" value="1"/>
</dbReference>